<evidence type="ECO:0000313" key="8">
    <source>
        <dbReference type="EMBL" id="MBA8793224.1"/>
    </source>
</evidence>
<dbReference type="GO" id="GO:0004560">
    <property type="term" value="F:alpha-L-fucosidase activity"/>
    <property type="evidence" value="ECO:0007669"/>
    <property type="project" value="UniProtKB-EC"/>
</dbReference>
<dbReference type="RefSeq" id="WP_182558758.1">
    <property type="nucleotide sequence ID" value="NZ_JACGWT010000001.1"/>
</dbReference>
<dbReference type="PANTHER" id="PTHR10030">
    <property type="entry name" value="ALPHA-L-FUCOSIDASE"/>
    <property type="match status" value="1"/>
</dbReference>
<dbReference type="EMBL" id="JACGWT010000001">
    <property type="protein sequence ID" value="MBA8793224.1"/>
    <property type="molecule type" value="Genomic_DNA"/>
</dbReference>
<evidence type="ECO:0000256" key="6">
    <source>
        <dbReference type="ARBA" id="ARBA00023295"/>
    </source>
</evidence>
<dbReference type="InterPro" id="IPR016286">
    <property type="entry name" value="FUC_metazoa-typ"/>
</dbReference>
<keyword evidence="9" id="KW-1185">Reference proteome</keyword>
<dbReference type="PRINTS" id="PR00741">
    <property type="entry name" value="GLHYDRLASE29"/>
</dbReference>
<evidence type="ECO:0000259" key="7">
    <source>
        <dbReference type="Pfam" id="PF01120"/>
    </source>
</evidence>
<feature type="domain" description="Glycoside hydrolase family 29 N-terminal" evidence="7">
    <location>
        <begin position="38"/>
        <end position="290"/>
    </location>
</feature>
<dbReference type="Proteomes" id="UP000523079">
    <property type="component" value="Unassembled WGS sequence"/>
</dbReference>
<name>A0A7W3IQ91_9ACTN</name>
<dbReference type="InterPro" id="IPR017853">
    <property type="entry name" value="GH"/>
</dbReference>
<dbReference type="GO" id="GO:0006004">
    <property type="term" value="P:fucose metabolic process"/>
    <property type="evidence" value="ECO:0007669"/>
    <property type="project" value="InterPro"/>
</dbReference>
<dbReference type="SUPFAM" id="SSF51445">
    <property type="entry name" value="(Trans)glycosidases"/>
    <property type="match status" value="1"/>
</dbReference>
<sequence length="397" mass="43948">MIIAPTVEQLAWQRAQVGVFFHFGVNTFTDREWGDGSESPEVFDPAELDAAQWAQAAVDVGARYVVLTAKHHDGFCLWPTATTDHSVASSPWRGGRGDVVEEVLTACRAAGLEVGLYLSPWDRHDPRYADPEAYDRLYLAQLTELCTRYGQLFELWFDGAGSEGRRYAWDRYMDTARGLQPQAMIFNLGRPTIRWVGNEDGLAADPMRYQVRLDELTENEHRLDPPDTELYLPPECDVSIRPGWFHHAQEEPKATDHLLDIHDRSVGLGANLLLNLPPDRRGLVPENDLAAIGDYRAALAARRPVDGRLTRTGDHRAELALDQPADRVVLAEELGAGQRVTGVQVVDAEHPERVLATAGSVGVSRTLALTGASEVRTLRIDWEGEDADLTAATGLRG</sequence>
<evidence type="ECO:0000256" key="1">
    <source>
        <dbReference type="ARBA" id="ARBA00004071"/>
    </source>
</evidence>
<dbReference type="EC" id="3.2.1.51" evidence="3"/>
<gene>
    <name evidence="8" type="ORF">FHX74_000818</name>
</gene>
<evidence type="ECO:0000256" key="5">
    <source>
        <dbReference type="ARBA" id="ARBA00022801"/>
    </source>
</evidence>
<dbReference type="GO" id="GO:0016139">
    <property type="term" value="P:glycoside catabolic process"/>
    <property type="evidence" value="ECO:0007669"/>
    <property type="project" value="TreeGrafter"/>
</dbReference>
<evidence type="ECO:0000256" key="3">
    <source>
        <dbReference type="ARBA" id="ARBA00012662"/>
    </source>
</evidence>
<organism evidence="8 9">
    <name type="scientific">Microlunatus kandeliicorticis</name>
    <dbReference type="NCBI Taxonomy" id="1759536"/>
    <lineage>
        <taxon>Bacteria</taxon>
        <taxon>Bacillati</taxon>
        <taxon>Actinomycetota</taxon>
        <taxon>Actinomycetes</taxon>
        <taxon>Propionibacteriales</taxon>
        <taxon>Propionibacteriaceae</taxon>
        <taxon>Microlunatus</taxon>
    </lineage>
</organism>
<dbReference type="GO" id="GO:0005764">
    <property type="term" value="C:lysosome"/>
    <property type="evidence" value="ECO:0007669"/>
    <property type="project" value="TreeGrafter"/>
</dbReference>
<dbReference type="Pfam" id="PF01120">
    <property type="entry name" value="Alpha_L_fucos"/>
    <property type="match status" value="1"/>
</dbReference>
<evidence type="ECO:0000313" key="9">
    <source>
        <dbReference type="Proteomes" id="UP000523079"/>
    </source>
</evidence>
<keyword evidence="5 8" id="KW-0378">Hydrolase</keyword>
<proteinExistence type="inferred from homology"/>
<evidence type="ECO:0000256" key="2">
    <source>
        <dbReference type="ARBA" id="ARBA00007951"/>
    </source>
</evidence>
<dbReference type="Gene3D" id="3.20.20.80">
    <property type="entry name" value="Glycosidases"/>
    <property type="match status" value="1"/>
</dbReference>
<dbReference type="SMART" id="SM00812">
    <property type="entry name" value="Alpha_L_fucos"/>
    <property type="match status" value="1"/>
</dbReference>
<protein>
    <recommendedName>
        <fullName evidence="3">alpha-L-fucosidase</fullName>
        <ecNumber evidence="3">3.2.1.51</ecNumber>
    </recommendedName>
</protein>
<dbReference type="AlphaFoldDB" id="A0A7W3IQ91"/>
<comment type="function">
    <text evidence="1">Alpha-L-fucosidase is responsible for hydrolyzing the alpha-1,6-linked fucose joined to the reducing-end N-acetylglucosamine of the carbohydrate moieties of glycoproteins.</text>
</comment>
<evidence type="ECO:0000256" key="4">
    <source>
        <dbReference type="ARBA" id="ARBA00022729"/>
    </source>
</evidence>
<comment type="caution">
    <text evidence="8">The sequence shown here is derived from an EMBL/GenBank/DDBJ whole genome shotgun (WGS) entry which is preliminary data.</text>
</comment>
<dbReference type="InterPro" id="IPR000933">
    <property type="entry name" value="Glyco_hydro_29"/>
</dbReference>
<keyword evidence="6 8" id="KW-0326">Glycosidase</keyword>
<comment type="similarity">
    <text evidence="2">Belongs to the glycosyl hydrolase 29 family.</text>
</comment>
<dbReference type="InterPro" id="IPR057739">
    <property type="entry name" value="Glyco_hydro_29_N"/>
</dbReference>
<keyword evidence="4" id="KW-0732">Signal</keyword>
<accession>A0A7W3IQ91</accession>
<dbReference type="PANTHER" id="PTHR10030:SF37">
    <property type="entry name" value="ALPHA-L-FUCOSIDASE-RELATED"/>
    <property type="match status" value="1"/>
</dbReference>
<reference evidence="8 9" key="1">
    <citation type="submission" date="2020-07" db="EMBL/GenBank/DDBJ databases">
        <title>Sequencing the genomes of 1000 actinobacteria strains.</title>
        <authorList>
            <person name="Klenk H.-P."/>
        </authorList>
    </citation>
    <scope>NUCLEOTIDE SEQUENCE [LARGE SCALE GENOMIC DNA]</scope>
    <source>
        <strain evidence="8 9">DSM 100723</strain>
    </source>
</reference>